<dbReference type="Gene3D" id="3.20.20.70">
    <property type="entry name" value="Aldolase class I"/>
    <property type="match status" value="1"/>
</dbReference>
<reference evidence="5 6" key="1">
    <citation type="submission" date="2020-08" db="EMBL/GenBank/DDBJ databases">
        <title>Genomic Encyclopedia of Type Strains, Phase IV (KMG-IV): sequencing the most valuable type-strain genomes for metagenomic binning, comparative biology and taxonomic classification.</title>
        <authorList>
            <person name="Goeker M."/>
        </authorList>
    </citation>
    <scope>NUCLEOTIDE SEQUENCE [LARGE SCALE GENOMIC DNA]</scope>
    <source>
        <strain evidence="5 6">DSM 12252</strain>
    </source>
</reference>
<comment type="caution">
    <text evidence="5">The sequence shown here is derived from an EMBL/GenBank/DDBJ whole genome shotgun (WGS) entry which is preliminary data.</text>
</comment>
<evidence type="ECO:0000256" key="3">
    <source>
        <dbReference type="ARBA" id="ARBA00023239"/>
    </source>
</evidence>
<evidence type="ECO:0000256" key="1">
    <source>
        <dbReference type="ARBA" id="ARBA00001864"/>
    </source>
</evidence>
<dbReference type="AlphaFoldDB" id="A0A7W7YBX0"/>
<protein>
    <recommendedName>
        <fullName evidence="2">3-dehydroquinate dehydratase</fullName>
        <ecNumber evidence="2">4.2.1.10</ecNumber>
    </recommendedName>
</protein>
<dbReference type="RefSeq" id="WP_184340301.1">
    <property type="nucleotide sequence ID" value="NZ_JACHIG010000006.1"/>
</dbReference>
<dbReference type="CDD" id="cd00502">
    <property type="entry name" value="DHQase_I"/>
    <property type="match status" value="1"/>
</dbReference>
<dbReference type="Proteomes" id="UP000590740">
    <property type="component" value="Unassembled WGS sequence"/>
</dbReference>
<dbReference type="EC" id="4.2.1.10" evidence="2"/>
<gene>
    <name evidence="5" type="ORF">HNQ65_002955</name>
</gene>
<dbReference type="InterPro" id="IPR013785">
    <property type="entry name" value="Aldolase_TIM"/>
</dbReference>
<name>A0A7W7YBX0_9BACT</name>
<dbReference type="Pfam" id="PF01487">
    <property type="entry name" value="DHquinase_I"/>
    <property type="match status" value="1"/>
</dbReference>
<keyword evidence="4" id="KW-0704">Schiff base</keyword>
<evidence type="ECO:0000256" key="4">
    <source>
        <dbReference type="ARBA" id="ARBA00023270"/>
    </source>
</evidence>
<comment type="catalytic activity">
    <reaction evidence="1">
        <text>3-dehydroquinate = 3-dehydroshikimate + H2O</text>
        <dbReference type="Rhea" id="RHEA:21096"/>
        <dbReference type="ChEBI" id="CHEBI:15377"/>
        <dbReference type="ChEBI" id="CHEBI:16630"/>
        <dbReference type="ChEBI" id="CHEBI:32364"/>
        <dbReference type="EC" id="4.2.1.10"/>
    </reaction>
</comment>
<sequence>MAQLVSSKNLLFSTKPLAVGVVSDAAALEHLLSLDNAARANLCDLAELRLDQLKVPADELRAALAGNSLPLLLTARHPAEGGQGPEDPKARAAMIEPLLDLATLIDLELRSAAQMQGTIQKARAAGVPVVGSFHDFQATPADEVLRGAVNFAQQAGVDAVKIATYLNSQDDLARLMKLAGETHRLRLSAMGMGPWGRVSRLVLAKCGSLLNYGFIGVSNAPGQWPVARLKELLAEL</sequence>
<evidence type="ECO:0000256" key="2">
    <source>
        <dbReference type="ARBA" id="ARBA00012060"/>
    </source>
</evidence>
<dbReference type="PANTHER" id="PTHR43699">
    <property type="entry name" value="3-DEHYDROQUINATE DEHYDRATASE"/>
    <property type="match status" value="1"/>
</dbReference>
<accession>A0A7W7YBX0</accession>
<proteinExistence type="predicted"/>
<keyword evidence="6" id="KW-1185">Reference proteome</keyword>
<dbReference type="EMBL" id="JACHIG010000006">
    <property type="protein sequence ID" value="MBB5033367.1"/>
    <property type="molecule type" value="Genomic_DNA"/>
</dbReference>
<evidence type="ECO:0000313" key="5">
    <source>
        <dbReference type="EMBL" id="MBB5033367.1"/>
    </source>
</evidence>
<dbReference type="InterPro" id="IPR050146">
    <property type="entry name" value="Type-I_3-dehydroquinase"/>
</dbReference>
<dbReference type="GO" id="GO:0003855">
    <property type="term" value="F:3-dehydroquinate dehydratase activity"/>
    <property type="evidence" value="ECO:0007669"/>
    <property type="project" value="UniProtKB-EC"/>
</dbReference>
<keyword evidence="3 5" id="KW-0456">Lyase</keyword>
<dbReference type="PANTHER" id="PTHR43699:SF1">
    <property type="entry name" value="3-DEHYDROQUINATE DEHYDRATASE"/>
    <property type="match status" value="1"/>
</dbReference>
<dbReference type="GO" id="GO:0046279">
    <property type="term" value="P:3,4-dihydroxybenzoate biosynthetic process"/>
    <property type="evidence" value="ECO:0007669"/>
    <property type="project" value="TreeGrafter"/>
</dbReference>
<evidence type="ECO:0000313" key="6">
    <source>
        <dbReference type="Proteomes" id="UP000590740"/>
    </source>
</evidence>
<dbReference type="InterPro" id="IPR001381">
    <property type="entry name" value="DHquinase_I"/>
</dbReference>
<organism evidence="5 6">
    <name type="scientific">Prosthecobacter vanneervenii</name>
    <dbReference type="NCBI Taxonomy" id="48466"/>
    <lineage>
        <taxon>Bacteria</taxon>
        <taxon>Pseudomonadati</taxon>
        <taxon>Verrucomicrobiota</taxon>
        <taxon>Verrucomicrobiia</taxon>
        <taxon>Verrucomicrobiales</taxon>
        <taxon>Verrucomicrobiaceae</taxon>
        <taxon>Prosthecobacter</taxon>
    </lineage>
</organism>
<dbReference type="SUPFAM" id="SSF51569">
    <property type="entry name" value="Aldolase"/>
    <property type="match status" value="1"/>
</dbReference>